<reference evidence="4" key="1">
    <citation type="submission" date="2020-08" db="EMBL/GenBank/DDBJ databases">
        <title>Genome public.</title>
        <authorList>
            <person name="Liu C."/>
            <person name="Sun Q."/>
        </authorList>
    </citation>
    <scope>NUCLEOTIDE SEQUENCE</scope>
    <source>
        <strain evidence="4">BX5</strain>
    </source>
</reference>
<dbReference type="Gene3D" id="1.10.8.730">
    <property type="match status" value="1"/>
</dbReference>
<keyword evidence="5" id="KW-1185">Reference proteome</keyword>
<dbReference type="PANTHER" id="PTHR30121:SF6">
    <property type="entry name" value="SLR6007 PROTEIN"/>
    <property type="match status" value="1"/>
</dbReference>
<feature type="domain" description="AAA+ ATPase" evidence="3">
    <location>
        <begin position="597"/>
        <end position="897"/>
    </location>
</feature>
<evidence type="ECO:0000313" key="5">
    <source>
        <dbReference type="Proteomes" id="UP000602260"/>
    </source>
</evidence>
<dbReference type="Proteomes" id="UP000602260">
    <property type="component" value="Unassembled WGS sequence"/>
</dbReference>
<keyword evidence="2" id="KW-0812">Transmembrane</keyword>
<feature type="region of interest" description="Disordered" evidence="1">
    <location>
        <begin position="130"/>
        <end position="158"/>
    </location>
</feature>
<dbReference type="PANTHER" id="PTHR30121">
    <property type="entry name" value="UNCHARACTERIZED PROTEIN YJGR-RELATED"/>
    <property type="match status" value="1"/>
</dbReference>
<sequence length="980" mass="111845">MSKSNEERDIYYIPPNFLASGRLFGGMIRARNAIEACVLVLLTGIPIIKLPMSLTVRIIILCLLPLPLGIFGIIGFEGDSLSEFAINWVRWFIHRRSLYRSDVTIPETARKQKKRIWEQEATKPPEELGIRIKQPRKKRKRPTKTEKQLNKNNRKMVPSHKKQVTYSEDFVPVKDIRNGIIETEDGRYIRVLEVEPINFLLRSTSEQKNIVASFASWMKISPIKIQIKVLTKKADIGKHLSTIERDMESESNPKCRELQLDYYRLIQTIGSREAITRRFLVIFEYEAVTNRKPEYSEIVSALETSVQTARQYFLHCDNAVVTHDDENAFLLEILYTIFNRSTCEVKTVEQRIGELQLARRDTDITVPVSLKSVLAPDSIDLTHGSYVVMDGVYHAYLIVPSDGYNPRVVAGWTSILVNAGEGIDVDFYFFREPKERIQAKLGQQIRINRSRLKDTSDTNSDFDDFESAIRSGYFLKEGLANYEDFYYCNTLVTITADTLENLEWRISEVRRLMVSQDMDIRICRFRQEQALLSILPLCSLNKKLFEASKRNMLTSAAASCYPFTSFEMSDENGILLGVNQHNNSLVIVDIFNSRVYKNANMVLLGTSGAGKTFTLQLIALRMRRKGTQVFIIAPLKGHEFLRACNNIGGEFISISPASKQCINVCEIRKQDLSANQLIDGVISENSILAKKIQQLHIFFSLLIPDISHEERQLLDEALIRTYAKKGITHNNESLIDPEHPDRYREMPLLGDIYEILMESPETRRMGNILNRLVNGSAKTFNQHTNVQLDNLYTVLDISELTGELLPVGMFVALDYVWDKAKEDRTKEKAIFIDEAWELIGDDDTNNPNNTKALAGEWVQEIFKIIRGYGGAAIAATQDIGDLDRSRFGKGILNVAKTKIILNLENDEAQRVQHILHLSDAEIMSITRFERGQGLISTNSNHITVSFKASPLEKQLITTDRMELNQILKEKIAQNTHNVVE</sequence>
<dbReference type="SUPFAM" id="SSF52540">
    <property type="entry name" value="P-loop containing nucleoside triphosphate hydrolases"/>
    <property type="match status" value="1"/>
</dbReference>
<comment type="caution">
    <text evidence="4">The sequence shown here is derived from an EMBL/GenBank/DDBJ whole genome shotgun (WGS) entry which is preliminary data.</text>
</comment>
<name>A0A8J6IXV4_9FIRM</name>
<dbReference type="InterPro" id="IPR003593">
    <property type="entry name" value="AAA+_ATPase"/>
</dbReference>
<dbReference type="Gene3D" id="3.40.50.300">
    <property type="entry name" value="P-loop containing nucleotide triphosphate hydrolases"/>
    <property type="match status" value="1"/>
</dbReference>
<evidence type="ECO:0000256" key="2">
    <source>
        <dbReference type="SAM" id="Phobius"/>
    </source>
</evidence>
<protein>
    <submittedName>
        <fullName evidence="4">PrgI family protein</fullName>
    </submittedName>
</protein>
<keyword evidence="2" id="KW-1133">Transmembrane helix</keyword>
<dbReference type="InterPro" id="IPR043964">
    <property type="entry name" value="P-loop_TraG"/>
</dbReference>
<proteinExistence type="predicted"/>
<dbReference type="RefSeq" id="WP_186878290.1">
    <property type="nucleotide sequence ID" value="NZ_JACOPN010000003.1"/>
</dbReference>
<dbReference type="EMBL" id="JACOPN010000003">
    <property type="protein sequence ID" value="MBC5716980.1"/>
    <property type="molecule type" value="Genomic_DNA"/>
</dbReference>
<dbReference type="SMART" id="SM00382">
    <property type="entry name" value="AAA"/>
    <property type="match status" value="1"/>
</dbReference>
<dbReference type="AlphaFoldDB" id="A0A8J6IXV4"/>
<accession>A0A8J6IXV4</accession>
<dbReference type="InterPro" id="IPR051162">
    <property type="entry name" value="T4SS_component"/>
</dbReference>
<evidence type="ECO:0000313" key="4">
    <source>
        <dbReference type="EMBL" id="MBC5716980.1"/>
    </source>
</evidence>
<organism evidence="4 5">
    <name type="scientific">Flintibacter faecis</name>
    <dbReference type="NCBI Taxonomy" id="2763047"/>
    <lineage>
        <taxon>Bacteria</taxon>
        <taxon>Bacillati</taxon>
        <taxon>Bacillota</taxon>
        <taxon>Clostridia</taxon>
        <taxon>Eubacteriales</taxon>
        <taxon>Flintibacter</taxon>
    </lineage>
</organism>
<feature type="compositionally biased region" description="Basic residues" evidence="1">
    <location>
        <begin position="133"/>
        <end position="142"/>
    </location>
</feature>
<evidence type="ECO:0000259" key="3">
    <source>
        <dbReference type="SMART" id="SM00382"/>
    </source>
</evidence>
<dbReference type="InterPro" id="IPR027417">
    <property type="entry name" value="P-loop_NTPase"/>
</dbReference>
<dbReference type="Pfam" id="PF19044">
    <property type="entry name" value="P-loop_TraG"/>
    <property type="match status" value="1"/>
</dbReference>
<keyword evidence="2" id="KW-0472">Membrane</keyword>
<evidence type="ECO:0000256" key="1">
    <source>
        <dbReference type="SAM" id="MobiDB-lite"/>
    </source>
</evidence>
<gene>
    <name evidence="4" type="ORF">H8S55_06575</name>
</gene>
<feature type="transmembrane region" description="Helical" evidence="2">
    <location>
        <begin position="54"/>
        <end position="76"/>
    </location>
</feature>